<dbReference type="EMBL" id="CM004392">
    <property type="protein sequence ID" value="KAG8651644.1"/>
    <property type="molecule type" value="Genomic_DNA"/>
</dbReference>
<reference evidence="2" key="1">
    <citation type="journal article" date="2016" name="Nat. Biotechnol.">
        <title>Sequencing wild and cultivated cassava and related species reveals extensive interspecific hybridization and genetic diversity.</title>
        <authorList>
            <person name="Bredeson J.V."/>
            <person name="Lyons J.B."/>
            <person name="Prochnik S.E."/>
            <person name="Wu G.A."/>
            <person name="Ha C.M."/>
            <person name="Edsinger-Gonzales E."/>
            <person name="Grimwood J."/>
            <person name="Schmutz J."/>
            <person name="Rabbi I.Y."/>
            <person name="Egesi C."/>
            <person name="Nauluvula P."/>
            <person name="Lebot V."/>
            <person name="Ndunguru J."/>
            <person name="Mkamilo G."/>
            <person name="Bart R.S."/>
            <person name="Setter T.L."/>
            <person name="Gleadow R.M."/>
            <person name="Kulakow P."/>
            <person name="Ferguson M.E."/>
            <person name="Rounsley S."/>
            <person name="Rokhsar D.S."/>
        </authorList>
    </citation>
    <scope>NUCLEOTIDE SEQUENCE [LARGE SCALE GENOMIC DNA]</scope>
    <source>
        <strain evidence="2">cv. AM560-2</strain>
    </source>
</reference>
<keyword evidence="2" id="KW-1185">Reference proteome</keyword>
<comment type="caution">
    <text evidence="1">The sequence shown here is derived from an EMBL/GenBank/DDBJ whole genome shotgun (WGS) entry which is preliminary data.</text>
</comment>
<evidence type="ECO:0000313" key="2">
    <source>
        <dbReference type="Proteomes" id="UP000091857"/>
    </source>
</evidence>
<name>A0ACB7HI70_MANES</name>
<proteinExistence type="predicted"/>
<gene>
    <name evidence="1" type="ORF">MANES_06G008750v8</name>
</gene>
<accession>A0ACB7HI70</accession>
<dbReference type="Proteomes" id="UP000091857">
    <property type="component" value="Chromosome 6"/>
</dbReference>
<evidence type="ECO:0000313" key="1">
    <source>
        <dbReference type="EMBL" id="KAG8651644.1"/>
    </source>
</evidence>
<sequence length="216" mass="24708">MNHLVFSSVVRGLLNSGSDSRYISTATAATTADILKPTEIWTELRSRNGSLFGVFYWRRMMSTSAETNLTEKDAKQAEMEAESVKTINDAVISSYWGISRPKILREDGTEWPWNCFMPWETYQSNTSIDLTKHHVPKTFLDKFAYRTVKLLRVLVCLLDFCVKLSGSLNKFIKHIAETVWLPRHDVINCGCCAWHGRRDAAALEVSTQIPAKWWLD</sequence>
<protein>
    <submittedName>
        <fullName evidence="1">Uncharacterized protein</fullName>
    </submittedName>
</protein>
<organism evidence="1 2">
    <name type="scientific">Manihot esculenta</name>
    <name type="common">Cassava</name>
    <name type="synonym">Jatropha manihot</name>
    <dbReference type="NCBI Taxonomy" id="3983"/>
    <lineage>
        <taxon>Eukaryota</taxon>
        <taxon>Viridiplantae</taxon>
        <taxon>Streptophyta</taxon>
        <taxon>Embryophyta</taxon>
        <taxon>Tracheophyta</taxon>
        <taxon>Spermatophyta</taxon>
        <taxon>Magnoliopsida</taxon>
        <taxon>eudicotyledons</taxon>
        <taxon>Gunneridae</taxon>
        <taxon>Pentapetalae</taxon>
        <taxon>rosids</taxon>
        <taxon>fabids</taxon>
        <taxon>Malpighiales</taxon>
        <taxon>Euphorbiaceae</taxon>
        <taxon>Crotonoideae</taxon>
        <taxon>Manihoteae</taxon>
        <taxon>Manihot</taxon>
    </lineage>
</organism>